<dbReference type="InterPro" id="IPR013786">
    <property type="entry name" value="AcylCoA_DH/ox_N"/>
</dbReference>
<dbReference type="EMBL" id="BIMR01000059">
    <property type="protein sequence ID" value="GCE75913.1"/>
    <property type="molecule type" value="Genomic_DNA"/>
</dbReference>
<evidence type="ECO:0000313" key="5">
    <source>
        <dbReference type="Proteomes" id="UP000289954"/>
    </source>
</evidence>
<sequence length="427" mass="45701">MLGADGVAHVGALVVGVAHGIGRHAPILPQAWWGGWQSGGMARPLRTLLTDDLLERIRERAPGHDRDNTFPHDDLADLVAVGYLTAFVPERLGGAGLTLEEVAREQVRLAGAAPATALAVNMHLVVTGLAALLVDRGDEAFEFVLSDAAQGEVFAFGNSEAGNDLVMFGSRTRAERQPDGGYRYFGTKIFTSLSPVWTRLATFGLDDSDPDDPRLVHGVVSRADGGATARDDWDTLGMRATQSATTVLDGALAPADRVYRRLPPGPSGDPFVFALFAVFEVLLAAVYTGIGRRALEVGAAATRRRTSMKYDGRPYAQDPDIRWKVAEAALVQDGAELQVFALARDVDERVEHGARWFAQLVGLKVRATESARTVVDLAIRVSGGGSYFTGSELGRLYRDVLAGMFHPSDDESAHATVATSVLGPVEE</sequence>
<comment type="caution">
    <text evidence="4">The sequence shown here is derived from an EMBL/GenBank/DDBJ whole genome shotgun (WGS) entry which is preliminary data.</text>
</comment>
<evidence type="ECO:0000259" key="3">
    <source>
        <dbReference type="Pfam" id="PF08028"/>
    </source>
</evidence>
<dbReference type="SUPFAM" id="SSF47203">
    <property type="entry name" value="Acyl-CoA dehydrogenase C-terminal domain-like"/>
    <property type="match status" value="1"/>
</dbReference>
<proteinExistence type="predicted"/>
<gene>
    <name evidence="4" type="ORF">CBZ_09690</name>
</gene>
<dbReference type="InterPro" id="IPR037069">
    <property type="entry name" value="AcylCoA_DH/ox_N_sf"/>
</dbReference>
<dbReference type="GO" id="GO:0003995">
    <property type="term" value="F:acyl-CoA dehydrogenase activity"/>
    <property type="evidence" value="ECO:0007669"/>
    <property type="project" value="TreeGrafter"/>
</dbReference>
<protein>
    <submittedName>
        <fullName evidence="4">Acyl-CoA dehydrogenase</fullName>
    </submittedName>
</protein>
<dbReference type="PANTHER" id="PTHR43884">
    <property type="entry name" value="ACYL-COA DEHYDROGENASE"/>
    <property type="match status" value="1"/>
</dbReference>
<keyword evidence="1" id="KW-0560">Oxidoreductase</keyword>
<dbReference type="GO" id="GO:0050660">
    <property type="term" value="F:flavin adenine dinucleotide binding"/>
    <property type="evidence" value="ECO:0007669"/>
    <property type="project" value="InterPro"/>
</dbReference>
<dbReference type="AlphaFoldDB" id="A0A402DP55"/>
<feature type="domain" description="Acyl-CoA dehydrogenase/oxidase N-terminal" evidence="2">
    <location>
        <begin position="55"/>
        <end position="128"/>
    </location>
</feature>
<dbReference type="Gene3D" id="2.40.110.10">
    <property type="entry name" value="Butyryl-CoA Dehydrogenase, subunit A, domain 2"/>
    <property type="match status" value="1"/>
</dbReference>
<dbReference type="InterPro" id="IPR009100">
    <property type="entry name" value="AcylCoA_DH/oxidase_NM_dom_sf"/>
</dbReference>
<evidence type="ECO:0000313" key="4">
    <source>
        <dbReference type="EMBL" id="GCE75913.1"/>
    </source>
</evidence>
<reference evidence="4 5" key="1">
    <citation type="submission" date="2019-01" db="EMBL/GenBank/DDBJ databases">
        <title>Draft genome sequence of Cellulomonas takizawaensis strain TKZ-21.</title>
        <authorList>
            <person name="Yamamura H."/>
            <person name="Hayashi T."/>
            <person name="Hamada M."/>
            <person name="Serisawa Y."/>
            <person name="Matsuyama K."/>
            <person name="Nakagawa Y."/>
            <person name="Otoguro M."/>
            <person name="Yanagida F."/>
            <person name="Hayakawa M."/>
        </authorList>
    </citation>
    <scope>NUCLEOTIDE SEQUENCE [LARGE SCALE GENOMIC DNA]</scope>
    <source>
        <strain evidence="4 5">NBRC12680</strain>
    </source>
</reference>
<dbReference type="Gene3D" id="1.20.140.10">
    <property type="entry name" value="Butyryl-CoA Dehydrogenase, subunit A, domain 3"/>
    <property type="match status" value="1"/>
</dbReference>
<dbReference type="Pfam" id="PF08028">
    <property type="entry name" value="Acyl-CoA_dh_2"/>
    <property type="match status" value="1"/>
</dbReference>
<dbReference type="Proteomes" id="UP000289954">
    <property type="component" value="Unassembled WGS sequence"/>
</dbReference>
<name>A0A402DP55_9CELL</name>
<dbReference type="InterPro" id="IPR046373">
    <property type="entry name" value="Acyl-CoA_Oxase/DH_mid-dom_sf"/>
</dbReference>
<feature type="domain" description="Acyl-CoA dehydrogenase C-terminal" evidence="3">
    <location>
        <begin position="282"/>
        <end position="406"/>
    </location>
</feature>
<dbReference type="Gene3D" id="1.10.540.10">
    <property type="entry name" value="Acyl-CoA dehydrogenase/oxidase, N-terminal domain"/>
    <property type="match status" value="1"/>
</dbReference>
<dbReference type="InterPro" id="IPR013107">
    <property type="entry name" value="Acyl-CoA_DH_C"/>
</dbReference>
<dbReference type="InterPro" id="IPR036250">
    <property type="entry name" value="AcylCo_DH-like_C"/>
</dbReference>
<evidence type="ECO:0000259" key="2">
    <source>
        <dbReference type="Pfam" id="PF02771"/>
    </source>
</evidence>
<organism evidence="4 5">
    <name type="scientific">Cellulomonas biazotea</name>
    <dbReference type="NCBI Taxonomy" id="1709"/>
    <lineage>
        <taxon>Bacteria</taxon>
        <taxon>Bacillati</taxon>
        <taxon>Actinomycetota</taxon>
        <taxon>Actinomycetes</taxon>
        <taxon>Micrococcales</taxon>
        <taxon>Cellulomonadaceae</taxon>
        <taxon>Cellulomonas</taxon>
    </lineage>
</organism>
<dbReference type="SUPFAM" id="SSF56645">
    <property type="entry name" value="Acyl-CoA dehydrogenase NM domain-like"/>
    <property type="match status" value="1"/>
</dbReference>
<accession>A0A402DP55</accession>
<keyword evidence="5" id="KW-1185">Reference proteome</keyword>
<dbReference type="Pfam" id="PF02771">
    <property type="entry name" value="Acyl-CoA_dh_N"/>
    <property type="match status" value="1"/>
</dbReference>
<evidence type="ECO:0000256" key="1">
    <source>
        <dbReference type="ARBA" id="ARBA00023002"/>
    </source>
</evidence>
<dbReference type="PIRSF" id="PIRSF016578">
    <property type="entry name" value="HsaA"/>
    <property type="match status" value="1"/>
</dbReference>
<dbReference type="PANTHER" id="PTHR43884:SF25">
    <property type="entry name" value="ACYL-COA DEHYDROGENASE YDBM-RELATED"/>
    <property type="match status" value="1"/>
</dbReference>